<accession>A0A2H0V4B6</accession>
<evidence type="ECO:0000313" key="2">
    <source>
        <dbReference type="EMBL" id="PIR93924.1"/>
    </source>
</evidence>
<protein>
    <recommendedName>
        <fullName evidence="1">DUF559 domain-containing protein</fullName>
    </recommendedName>
</protein>
<dbReference type="SUPFAM" id="SSF52980">
    <property type="entry name" value="Restriction endonuclease-like"/>
    <property type="match status" value="1"/>
</dbReference>
<dbReference type="Gene3D" id="3.40.960.10">
    <property type="entry name" value="VSR Endonuclease"/>
    <property type="match status" value="1"/>
</dbReference>
<dbReference type="InterPro" id="IPR007569">
    <property type="entry name" value="DUF559"/>
</dbReference>
<sequence length="71" mass="8191">YIVDFYCPAAKLVIEVDGGHHFLPENMFYDQERTNYLESLGLRVVRFTNREVLSNIAGVIEMLSEVIKNRG</sequence>
<dbReference type="Proteomes" id="UP000229901">
    <property type="component" value="Unassembled WGS sequence"/>
</dbReference>
<dbReference type="InterPro" id="IPR047216">
    <property type="entry name" value="Endonuclease_DUF559_bact"/>
</dbReference>
<comment type="caution">
    <text evidence="2">The sequence shown here is derived from an EMBL/GenBank/DDBJ whole genome shotgun (WGS) entry which is preliminary data.</text>
</comment>
<reference evidence="3" key="1">
    <citation type="submission" date="2017-09" db="EMBL/GenBank/DDBJ databases">
        <title>Depth-based differentiation of microbial function through sediment-hosted aquifers and enrichment of novel symbionts in the deep terrestrial subsurface.</title>
        <authorList>
            <person name="Probst A.J."/>
            <person name="Ladd B."/>
            <person name="Jarett J.K."/>
            <person name="Geller-Mcgrath D.E."/>
            <person name="Sieber C.M.K."/>
            <person name="Emerson J.B."/>
            <person name="Anantharaman K."/>
            <person name="Thomas B.C."/>
            <person name="Malmstrom R."/>
            <person name="Stieglmeier M."/>
            <person name="Klingl A."/>
            <person name="Woyke T."/>
            <person name="Ryan C.M."/>
            <person name="Banfield J.F."/>
        </authorList>
    </citation>
    <scope>NUCLEOTIDE SEQUENCE [LARGE SCALE GENOMIC DNA]</scope>
</reference>
<gene>
    <name evidence="2" type="ORF">COT97_04005</name>
</gene>
<feature type="domain" description="DUF559" evidence="1">
    <location>
        <begin position="1"/>
        <end position="67"/>
    </location>
</feature>
<feature type="non-terminal residue" evidence="2">
    <location>
        <position position="1"/>
    </location>
</feature>
<name>A0A2H0V4B6_9BACT</name>
<dbReference type="PANTHER" id="PTHR38590">
    <property type="entry name" value="BLL0828 PROTEIN"/>
    <property type="match status" value="1"/>
</dbReference>
<evidence type="ECO:0000259" key="1">
    <source>
        <dbReference type="Pfam" id="PF04480"/>
    </source>
</evidence>
<dbReference type="AlphaFoldDB" id="A0A2H0V4B6"/>
<evidence type="ECO:0000313" key="3">
    <source>
        <dbReference type="Proteomes" id="UP000229901"/>
    </source>
</evidence>
<organism evidence="2 3">
    <name type="scientific">Candidatus Falkowbacteria bacterium CG10_big_fil_rev_8_21_14_0_10_39_11</name>
    <dbReference type="NCBI Taxonomy" id="1974565"/>
    <lineage>
        <taxon>Bacteria</taxon>
        <taxon>Candidatus Falkowiibacteriota</taxon>
    </lineage>
</organism>
<dbReference type="EMBL" id="PFAP01000030">
    <property type="protein sequence ID" value="PIR93924.1"/>
    <property type="molecule type" value="Genomic_DNA"/>
</dbReference>
<dbReference type="PANTHER" id="PTHR38590:SF1">
    <property type="entry name" value="BLL0828 PROTEIN"/>
    <property type="match status" value="1"/>
</dbReference>
<dbReference type="CDD" id="cd01038">
    <property type="entry name" value="Endonuclease_DUF559"/>
    <property type="match status" value="1"/>
</dbReference>
<proteinExistence type="predicted"/>
<dbReference type="InterPro" id="IPR011335">
    <property type="entry name" value="Restrct_endonuc-II-like"/>
</dbReference>
<dbReference type="Pfam" id="PF04480">
    <property type="entry name" value="DUF559"/>
    <property type="match status" value="1"/>
</dbReference>